<accession>A0A392VYL0</accession>
<organism evidence="1 2">
    <name type="scientific">Trifolium medium</name>
    <dbReference type="NCBI Taxonomy" id="97028"/>
    <lineage>
        <taxon>Eukaryota</taxon>
        <taxon>Viridiplantae</taxon>
        <taxon>Streptophyta</taxon>
        <taxon>Embryophyta</taxon>
        <taxon>Tracheophyta</taxon>
        <taxon>Spermatophyta</taxon>
        <taxon>Magnoliopsida</taxon>
        <taxon>eudicotyledons</taxon>
        <taxon>Gunneridae</taxon>
        <taxon>Pentapetalae</taxon>
        <taxon>rosids</taxon>
        <taxon>fabids</taxon>
        <taxon>Fabales</taxon>
        <taxon>Fabaceae</taxon>
        <taxon>Papilionoideae</taxon>
        <taxon>50 kb inversion clade</taxon>
        <taxon>NPAAA clade</taxon>
        <taxon>Hologalegina</taxon>
        <taxon>IRL clade</taxon>
        <taxon>Trifolieae</taxon>
        <taxon>Trifolium</taxon>
    </lineage>
</organism>
<sequence>MVVRAAAERELNLVDLTDESEAG</sequence>
<evidence type="ECO:0000313" key="2">
    <source>
        <dbReference type="Proteomes" id="UP000265520"/>
    </source>
</evidence>
<dbReference type="AlphaFoldDB" id="A0A392VYL0"/>
<feature type="non-terminal residue" evidence="1">
    <location>
        <position position="23"/>
    </location>
</feature>
<name>A0A392VYL0_9FABA</name>
<dbReference type="Proteomes" id="UP000265520">
    <property type="component" value="Unassembled WGS sequence"/>
</dbReference>
<keyword evidence="2" id="KW-1185">Reference proteome</keyword>
<dbReference type="EMBL" id="LXQA011318680">
    <property type="protein sequence ID" value="MCI93067.1"/>
    <property type="molecule type" value="Genomic_DNA"/>
</dbReference>
<reference evidence="1 2" key="1">
    <citation type="journal article" date="2018" name="Front. Plant Sci.">
        <title>Red Clover (Trifolium pratense) and Zigzag Clover (T. medium) - A Picture of Genomic Similarities and Differences.</title>
        <authorList>
            <person name="Dluhosova J."/>
            <person name="Istvanek J."/>
            <person name="Nedelnik J."/>
            <person name="Repkova J."/>
        </authorList>
    </citation>
    <scope>NUCLEOTIDE SEQUENCE [LARGE SCALE GENOMIC DNA]</scope>
    <source>
        <strain evidence="2">cv. 10/8</strain>
        <tissue evidence="1">Leaf</tissue>
    </source>
</reference>
<evidence type="ECO:0000313" key="1">
    <source>
        <dbReference type="EMBL" id="MCI93067.1"/>
    </source>
</evidence>
<proteinExistence type="predicted"/>
<protein>
    <submittedName>
        <fullName evidence="1">Uncharacterized protein</fullName>
    </submittedName>
</protein>
<comment type="caution">
    <text evidence="1">The sequence shown here is derived from an EMBL/GenBank/DDBJ whole genome shotgun (WGS) entry which is preliminary data.</text>
</comment>